<dbReference type="InterPro" id="IPR036661">
    <property type="entry name" value="Luciferase-like_sf"/>
</dbReference>
<feature type="compositionally biased region" description="Low complexity" evidence="1">
    <location>
        <begin position="358"/>
        <end position="370"/>
    </location>
</feature>
<proteinExistence type="predicted"/>
<feature type="region of interest" description="Disordered" evidence="1">
    <location>
        <begin position="326"/>
        <end position="380"/>
    </location>
</feature>
<reference evidence="3 4" key="1">
    <citation type="journal article" date="2019" name="Int. J. Syst. Evol. Microbiol.">
        <title>The Global Catalogue of Microorganisms (GCM) 10K type strain sequencing project: providing services to taxonomists for standard genome sequencing and annotation.</title>
        <authorList>
            <consortium name="The Broad Institute Genomics Platform"/>
            <consortium name="The Broad Institute Genome Sequencing Center for Infectious Disease"/>
            <person name="Wu L."/>
            <person name="Ma J."/>
        </authorList>
    </citation>
    <scope>NUCLEOTIDE SEQUENCE [LARGE SCALE GENOMIC DNA]</scope>
    <source>
        <strain evidence="3 4">JCM 4316</strain>
    </source>
</reference>
<feature type="domain" description="Luciferase-like" evidence="2">
    <location>
        <begin position="23"/>
        <end position="275"/>
    </location>
</feature>
<dbReference type="PANTHER" id="PTHR30137">
    <property type="entry name" value="LUCIFERASE-LIKE MONOOXYGENASE"/>
    <property type="match status" value="1"/>
</dbReference>
<evidence type="ECO:0000313" key="3">
    <source>
        <dbReference type="EMBL" id="GAA2328369.1"/>
    </source>
</evidence>
<organism evidence="3 4">
    <name type="scientific">Streptomyces cuspidosporus</name>
    <dbReference type="NCBI Taxonomy" id="66882"/>
    <lineage>
        <taxon>Bacteria</taxon>
        <taxon>Bacillati</taxon>
        <taxon>Actinomycetota</taxon>
        <taxon>Actinomycetes</taxon>
        <taxon>Kitasatosporales</taxon>
        <taxon>Streptomycetaceae</taxon>
        <taxon>Streptomyces</taxon>
    </lineage>
</organism>
<feature type="compositionally biased region" description="Polar residues" evidence="1">
    <location>
        <begin position="348"/>
        <end position="357"/>
    </location>
</feature>
<keyword evidence="4" id="KW-1185">Reference proteome</keyword>
<evidence type="ECO:0000313" key="4">
    <source>
        <dbReference type="Proteomes" id="UP001500253"/>
    </source>
</evidence>
<dbReference type="Proteomes" id="UP001500253">
    <property type="component" value="Unassembled WGS sequence"/>
</dbReference>
<protein>
    <submittedName>
        <fullName evidence="3">FMN-dependent luciferase-like monooxygenase</fullName>
    </submittedName>
</protein>
<dbReference type="Gene3D" id="3.20.20.30">
    <property type="entry name" value="Luciferase-like domain"/>
    <property type="match status" value="1"/>
</dbReference>
<name>A0ABN3FE77_9ACTN</name>
<dbReference type="InterPro" id="IPR011251">
    <property type="entry name" value="Luciferase-like_dom"/>
</dbReference>
<sequence length="380" mass="39954">MTGRQPFRLGVFTRLVDDAPPAELYARALELFTVAEELGFDTGWVAQHHLRDQGGLPSPLVFLTAAAARTTRLRLATGIITLPLESPFRLAEDAAVLDALSGGRLELGFGTGGGDLVFSVFGRRVEDRRDAYERALRVVRDALSGKEPAPGAPPLFPPAGTLGDRLWEATFGTAGAIRAARNGSGLLLARTAVSPVPDGGPEPPRVALGEAQYPLVSAYLEHWASPDAAPRIGLSRSVYVAPSRAEALADAEDGFRRFAAAAGEAAARRTRDDAHVGSPDDVISSLGADRLLPLASDLIVQVHSVDPSQEKTLRSLELIATEVAPALGWRPGGDDGTPAPARTVPGRGSTTPDSPARTTTPESSAQTTTPDTPVQKGHPR</sequence>
<gene>
    <name evidence="3" type="ORF">GCM10010246_08460</name>
</gene>
<dbReference type="Pfam" id="PF00296">
    <property type="entry name" value="Bac_luciferase"/>
    <property type="match status" value="1"/>
</dbReference>
<dbReference type="PANTHER" id="PTHR30137:SF15">
    <property type="entry name" value="BLL6902 PROTEIN"/>
    <property type="match status" value="1"/>
</dbReference>
<evidence type="ECO:0000256" key="1">
    <source>
        <dbReference type="SAM" id="MobiDB-lite"/>
    </source>
</evidence>
<comment type="caution">
    <text evidence="3">The sequence shown here is derived from an EMBL/GenBank/DDBJ whole genome shotgun (WGS) entry which is preliminary data.</text>
</comment>
<dbReference type="SUPFAM" id="SSF51679">
    <property type="entry name" value="Bacterial luciferase-like"/>
    <property type="match status" value="1"/>
</dbReference>
<dbReference type="InterPro" id="IPR050766">
    <property type="entry name" value="Bact_Lucif_Oxidored"/>
</dbReference>
<dbReference type="RefSeq" id="WP_346173103.1">
    <property type="nucleotide sequence ID" value="NZ_BAAASD010000002.1"/>
</dbReference>
<dbReference type="EMBL" id="BAAASD010000002">
    <property type="protein sequence ID" value="GAA2328369.1"/>
    <property type="molecule type" value="Genomic_DNA"/>
</dbReference>
<accession>A0ABN3FE77</accession>
<evidence type="ECO:0000259" key="2">
    <source>
        <dbReference type="Pfam" id="PF00296"/>
    </source>
</evidence>